<dbReference type="Proteomes" id="UP001189429">
    <property type="component" value="Unassembled WGS sequence"/>
</dbReference>
<dbReference type="EMBL" id="CAUYUJ010009202">
    <property type="protein sequence ID" value="CAK0826110.1"/>
    <property type="molecule type" value="Genomic_DNA"/>
</dbReference>
<comment type="caution">
    <text evidence="1">The sequence shown here is derived from an EMBL/GenBank/DDBJ whole genome shotgun (WGS) entry which is preliminary data.</text>
</comment>
<accession>A0ABN9S4L7</accession>
<evidence type="ECO:0000313" key="1">
    <source>
        <dbReference type="EMBL" id="CAK0826110.1"/>
    </source>
</evidence>
<keyword evidence="2" id="KW-1185">Reference proteome</keyword>
<name>A0ABN9S4L7_9DINO</name>
<proteinExistence type="predicted"/>
<sequence>MPPGGWGKIAMNQRRLGSRGRKTSVTLALGRLSCGPRSSSRLRPRAEHAWTVPTVHFPPDLHGTHVAASASTRSGVYRIALPWHTASAAQHVATAKSTRLLPPRRLARAWGRRLRRAAAGLEGSAGRRRAASAAAAAPGHGGPSLENYVYAFLILYSRMPRVSVVAAQ</sequence>
<evidence type="ECO:0000313" key="2">
    <source>
        <dbReference type="Proteomes" id="UP001189429"/>
    </source>
</evidence>
<gene>
    <name evidence="1" type="ORF">PCOR1329_LOCUS26059</name>
</gene>
<reference evidence="1" key="1">
    <citation type="submission" date="2023-10" db="EMBL/GenBank/DDBJ databases">
        <authorList>
            <person name="Chen Y."/>
            <person name="Shah S."/>
            <person name="Dougan E. K."/>
            <person name="Thang M."/>
            <person name="Chan C."/>
        </authorList>
    </citation>
    <scope>NUCLEOTIDE SEQUENCE [LARGE SCALE GENOMIC DNA]</scope>
</reference>
<organism evidence="1 2">
    <name type="scientific">Prorocentrum cordatum</name>
    <dbReference type="NCBI Taxonomy" id="2364126"/>
    <lineage>
        <taxon>Eukaryota</taxon>
        <taxon>Sar</taxon>
        <taxon>Alveolata</taxon>
        <taxon>Dinophyceae</taxon>
        <taxon>Prorocentrales</taxon>
        <taxon>Prorocentraceae</taxon>
        <taxon>Prorocentrum</taxon>
    </lineage>
</organism>
<protein>
    <submittedName>
        <fullName evidence="1">Uncharacterized protein</fullName>
    </submittedName>
</protein>